<dbReference type="RefSeq" id="WP_142705662.1">
    <property type="nucleotide sequence ID" value="NZ_VIRS01000011.1"/>
</dbReference>
<dbReference type="PROSITE" id="PS51898">
    <property type="entry name" value="TYR_RECOMBINASE"/>
    <property type="match status" value="1"/>
</dbReference>
<name>A0A545AQZ0_9ACTN</name>
<keyword evidence="2 4" id="KW-0238">DNA-binding</keyword>
<evidence type="ECO:0000256" key="5">
    <source>
        <dbReference type="SAM" id="MobiDB-lite"/>
    </source>
</evidence>
<dbReference type="AlphaFoldDB" id="A0A545AQZ0"/>
<keyword evidence="1" id="KW-0229">DNA integration</keyword>
<evidence type="ECO:0000256" key="2">
    <source>
        <dbReference type="ARBA" id="ARBA00023125"/>
    </source>
</evidence>
<proteinExistence type="predicted"/>
<feature type="domain" description="Core-binding (CB)" evidence="7">
    <location>
        <begin position="74"/>
        <end position="160"/>
    </location>
</feature>
<dbReference type="GO" id="GO:0006310">
    <property type="term" value="P:DNA recombination"/>
    <property type="evidence" value="ECO:0007669"/>
    <property type="project" value="UniProtKB-KW"/>
</dbReference>
<dbReference type="GO" id="GO:0003677">
    <property type="term" value="F:DNA binding"/>
    <property type="evidence" value="ECO:0007669"/>
    <property type="project" value="UniProtKB-UniRule"/>
</dbReference>
<evidence type="ECO:0000256" key="1">
    <source>
        <dbReference type="ARBA" id="ARBA00022908"/>
    </source>
</evidence>
<accession>A0A545AQZ0</accession>
<dbReference type="CDD" id="cd01189">
    <property type="entry name" value="INT_ICEBs1_C_like"/>
    <property type="match status" value="1"/>
</dbReference>
<keyword evidence="3" id="KW-0233">DNA recombination</keyword>
<dbReference type="InParanoid" id="A0A545AQZ0"/>
<evidence type="ECO:0000259" key="6">
    <source>
        <dbReference type="PROSITE" id="PS51898"/>
    </source>
</evidence>
<protein>
    <submittedName>
        <fullName evidence="8">Site-specific integrase</fullName>
    </submittedName>
</protein>
<dbReference type="InterPro" id="IPR011010">
    <property type="entry name" value="DNA_brk_join_enz"/>
</dbReference>
<dbReference type="InterPro" id="IPR013762">
    <property type="entry name" value="Integrase-like_cat_sf"/>
</dbReference>
<dbReference type="PANTHER" id="PTHR30349:SF91">
    <property type="entry name" value="INTA PROTEIN"/>
    <property type="match status" value="1"/>
</dbReference>
<evidence type="ECO:0000313" key="8">
    <source>
        <dbReference type="EMBL" id="TQS43749.1"/>
    </source>
</evidence>
<feature type="domain" description="Tyr recombinase" evidence="6">
    <location>
        <begin position="181"/>
        <end position="400"/>
    </location>
</feature>
<dbReference type="Gene3D" id="1.10.150.130">
    <property type="match status" value="1"/>
</dbReference>
<dbReference type="Proteomes" id="UP000317982">
    <property type="component" value="Unassembled WGS sequence"/>
</dbReference>
<dbReference type="InterPro" id="IPR004107">
    <property type="entry name" value="Integrase_SAM-like_N"/>
</dbReference>
<evidence type="ECO:0000259" key="7">
    <source>
        <dbReference type="PROSITE" id="PS51900"/>
    </source>
</evidence>
<dbReference type="InterPro" id="IPR010998">
    <property type="entry name" value="Integrase_recombinase_N"/>
</dbReference>
<dbReference type="EMBL" id="VIRS01000011">
    <property type="protein sequence ID" value="TQS43749.1"/>
    <property type="molecule type" value="Genomic_DNA"/>
</dbReference>
<evidence type="ECO:0000313" key="9">
    <source>
        <dbReference type="Proteomes" id="UP000317982"/>
    </source>
</evidence>
<gene>
    <name evidence="8" type="ORF">FL583_17075</name>
</gene>
<dbReference type="PROSITE" id="PS51900">
    <property type="entry name" value="CB"/>
    <property type="match status" value="1"/>
</dbReference>
<dbReference type="Pfam" id="PF14659">
    <property type="entry name" value="Phage_int_SAM_3"/>
    <property type="match status" value="1"/>
</dbReference>
<evidence type="ECO:0000256" key="3">
    <source>
        <dbReference type="ARBA" id="ARBA00023172"/>
    </source>
</evidence>
<dbReference type="InterPro" id="IPR050090">
    <property type="entry name" value="Tyrosine_recombinase_XerCD"/>
</dbReference>
<organism evidence="8 9">
    <name type="scientific">Cryptosporangium phraense</name>
    <dbReference type="NCBI Taxonomy" id="2593070"/>
    <lineage>
        <taxon>Bacteria</taxon>
        <taxon>Bacillati</taxon>
        <taxon>Actinomycetota</taxon>
        <taxon>Actinomycetes</taxon>
        <taxon>Cryptosporangiales</taxon>
        <taxon>Cryptosporangiaceae</taxon>
        <taxon>Cryptosporangium</taxon>
    </lineage>
</organism>
<dbReference type="Pfam" id="PF00589">
    <property type="entry name" value="Phage_integrase"/>
    <property type="match status" value="1"/>
</dbReference>
<sequence>MTEPKRTRRGNGESSIYLGKDGKWHGRVTVGVKDDGKEDRRHVERKTRTEVVNAVRELEKQRDAGRVPKPGERWTLGKWLTHWLKEVALPSVSENTYAGYEVDVRVHLIPGLGAHRLTGPNRLQPDHLTRFYTKMQKQGSKPATAHHAHRTVRTALGEAVRRGILTENPAELAKPPRIEEEEIEPYTVEEAQRILLAAKGPNRARWVLALALGLRQGEALGLKWEDVDLDGGYLRIRKNRLRPKYEHGCGGTCGRKAGYCPARKQIRRETKATKSRAGRRTVGLPDELVKLLRKHREEQEALRATAAQLWTAKGYVFTSATGEPIVPNTDYHHWKQLLADAGVRDARLHDARHTAATVLLILGVDGRIVDAILGWEPGGAARMRARYMHVTDPMLSKVAKKVGAALWGSSAEDTT</sequence>
<comment type="caution">
    <text evidence="8">The sequence shown here is derived from an EMBL/GenBank/DDBJ whole genome shotgun (WGS) entry which is preliminary data.</text>
</comment>
<dbReference type="SUPFAM" id="SSF56349">
    <property type="entry name" value="DNA breaking-rejoining enzymes"/>
    <property type="match status" value="1"/>
</dbReference>
<keyword evidence="9" id="KW-1185">Reference proteome</keyword>
<dbReference type="GO" id="GO:0015074">
    <property type="term" value="P:DNA integration"/>
    <property type="evidence" value="ECO:0007669"/>
    <property type="project" value="UniProtKB-KW"/>
</dbReference>
<evidence type="ECO:0000256" key="4">
    <source>
        <dbReference type="PROSITE-ProRule" id="PRU01248"/>
    </source>
</evidence>
<dbReference type="PANTHER" id="PTHR30349">
    <property type="entry name" value="PHAGE INTEGRASE-RELATED"/>
    <property type="match status" value="1"/>
</dbReference>
<dbReference type="Gene3D" id="1.10.443.10">
    <property type="entry name" value="Intergrase catalytic core"/>
    <property type="match status" value="1"/>
</dbReference>
<dbReference type="OrthoDB" id="3175606at2"/>
<feature type="region of interest" description="Disordered" evidence="5">
    <location>
        <begin position="1"/>
        <end position="20"/>
    </location>
</feature>
<dbReference type="InterPro" id="IPR044068">
    <property type="entry name" value="CB"/>
</dbReference>
<dbReference type="InterPro" id="IPR002104">
    <property type="entry name" value="Integrase_catalytic"/>
</dbReference>
<reference evidence="8 9" key="1">
    <citation type="submission" date="2019-07" db="EMBL/GenBank/DDBJ databases">
        <title>Cryptosporangium phraense sp. nov., isolated from plant litter.</title>
        <authorList>
            <person name="Suriyachadkun C."/>
        </authorList>
    </citation>
    <scope>NUCLEOTIDE SEQUENCE [LARGE SCALE GENOMIC DNA]</scope>
    <source>
        <strain evidence="8 9">A-T 5661</strain>
    </source>
</reference>